<protein>
    <submittedName>
        <fullName evidence="2">Catechol 2,3-dioxygenase</fullName>
    </submittedName>
</protein>
<accession>A0A1H8SUH1</accession>
<dbReference type="OrthoDB" id="9792626at2"/>
<name>A0A1H8SUH1_9PSEU</name>
<dbReference type="EMBL" id="FOEF01000002">
    <property type="protein sequence ID" value="SEO82619.1"/>
    <property type="molecule type" value="Genomic_DNA"/>
</dbReference>
<dbReference type="InterPro" id="IPR004360">
    <property type="entry name" value="Glyas_Fos-R_dOase_dom"/>
</dbReference>
<dbReference type="PANTHER" id="PTHR21366">
    <property type="entry name" value="GLYOXALASE FAMILY PROTEIN"/>
    <property type="match status" value="1"/>
</dbReference>
<dbReference type="Gene3D" id="3.10.180.10">
    <property type="entry name" value="2,3-Dihydroxybiphenyl 1,2-Dioxygenase, domain 1"/>
    <property type="match status" value="1"/>
</dbReference>
<dbReference type="InterPro" id="IPR037523">
    <property type="entry name" value="VOC_core"/>
</dbReference>
<evidence type="ECO:0000313" key="3">
    <source>
        <dbReference type="Proteomes" id="UP000198582"/>
    </source>
</evidence>
<proteinExistence type="predicted"/>
<keyword evidence="2" id="KW-0223">Dioxygenase</keyword>
<keyword evidence="3" id="KW-1185">Reference proteome</keyword>
<dbReference type="PANTHER" id="PTHR21366:SF14">
    <property type="entry name" value="GLYOXALASE DOMAIN-CONTAINING PROTEIN 5"/>
    <property type="match status" value="1"/>
</dbReference>
<dbReference type="AlphaFoldDB" id="A0A1H8SUH1"/>
<evidence type="ECO:0000259" key="1">
    <source>
        <dbReference type="PROSITE" id="PS51819"/>
    </source>
</evidence>
<dbReference type="InterPro" id="IPR029068">
    <property type="entry name" value="Glyas_Bleomycin-R_OHBP_Dase"/>
</dbReference>
<gene>
    <name evidence="2" type="ORF">SAMN04489732_102301</name>
</gene>
<dbReference type="GO" id="GO:0051213">
    <property type="term" value="F:dioxygenase activity"/>
    <property type="evidence" value="ECO:0007669"/>
    <property type="project" value="UniProtKB-KW"/>
</dbReference>
<reference evidence="2 3" key="1">
    <citation type="submission" date="2016-10" db="EMBL/GenBank/DDBJ databases">
        <authorList>
            <person name="de Groot N.N."/>
        </authorList>
    </citation>
    <scope>NUCLEOTIDE SEQUENCE [LARGE SCALE GENOMIC DNA]</scope>
    <source>
        <strain evidence="2 3">DSM 44993</strain>
    </source>
</reference>
<evidence type="ECO:0000313" key="2">
    <source>
        <dbReference type="EMBL" id="SEO82619.1"/>
    </source>
</evidence>
<organism evidence="2 3">
    <name type="scientific">Amycolatopsis saalfeldensis</name>
    <dbReference type="NCBI Taxonomy" id="394193"/>
    <lineage>
        <taxon>Bacteria</taxon>
        <taxon>Bacillati</taxon>
        <taxon>Actinomycetota</taxon>
        <taxon>Actinomycetes</taxon>
        <taxon>Pseudonocardiales</taxon>
        <taxon>Pseudonocardiaceae</taxon>
        <taxon>Amycolatopsis</taxon>
    </lineage>
</organism>
<dbReference type="SUPFAM" id="SSF54593">
    <property type="entry name" value="Glyoxalase/Bleomycin resistance protein/Dihydroxybiphenyl dioxygenase"/>
    <property type="match status" value="1"/>
</dbReference>
<keyword evidence="2" id="KW-0560">Oxidoreductase</keyword>
<dbReference type="Pfam" id="PF00903">
    <property type="entry name" value="Glyoxalase"/>
    <property type="match status" value="1"/>
</dbReference>
<feature type="domain" description="VOC" evidence="1">
    <location>
        <begin position="5"/>
        <end position="132"/>
    </location>
</feature>
<dbReference type="PROSITE" id="PS51819">
    <property type="entry name" value="VOC"/>
    <property type="match status" value="1"/>
</dbReference>
<dbReference type="STRING" id="394193.SAMN04489732_102301"/>
<dbReference type="Proteomes" id="UP000198582">
    <property type="component" value="Unassembled WGS sequence"/>
</dbReference>
<dbReference type="RefSeq" id="WP_091613680.1">
    <property type="nucleotide sequence ID" value="NZ_FOEF01000002.1"/>
</dbReference>
<sequence>MPVQRLNHAVLHVRDVARSVAFYADLLGFRTVFSLHADGDQVPEGAFLQAEGSTNDHDLAFLQVDGPASPQGPSRRPGLAHLAWEVDTLAELRRIRGKLVETGSLANEIDHGTTKSLYVNDPDGLEFEVCWLVPADRTDGVEREAFTPLDLDAVIAQYGADLPGGTGVSAPARR</sequence>
<dbReference type="InterPro" id="IPR050383">
    <property type="entry name" value="GlyoxalaseI/FosfomycinResist"/>
</dbReference>